<evidence type="ECO:0000256" key="1">
    <source>
        <dbReference type="ARBA" id="ARBA00004567"/>
    </source>
</evidence>
<feature type="region of interest" description="Disordered" evidence="8">
    <location>
        <begin position="201"/>
        <end position="244"/>
    </location>
</feature>
<organism evidence="10 11">
    <name type="scientific">Cephus cinctus</name>
    <name type="common">Wheat stem sawfly</name>
    <dbReference type="NCBI Taxonomy" id="211228"/>
    <lineage>
        <taxon>Eukaryota</taxon>
        <taxon>Metazoa</taxon>
        <taxon>Ecdysozoa</taxon>
        <taxon>Arthropoda</taxon>
        <taxon>Hexapoda</taxon>
        <taxon>Insecta</taxon>
        <taxon>Pterygota</taxon>
        <taxon>Neoptera</taxon>
        <taxon>Endopterygota</taxon>
        <taxon>Hymenoptera</taxon>
        <taxon>Cephoidea</taxon>
        <taxon>Cephidae</taxon>
        <taxon>Cephus</taxon>
    </lineage>
</organism>
<feature type="compositionally biased region" description="Acidic residues" evidence="8">
    <location>
        <begin position="358"/>
        <end position="368"/>
    </location>
</feature>
<evidence type="ECO:0000256" key="4">
    <source>
        <dbReference type="ARBA" id="ARBA00022927"/>
    </source>
</evidence>
<dbReference type="CTD" id="10762"/>
<feature type="compositionally biased region" description="Basic and acidic residues" evidence="8">
    <location>
        <begin position="369"/>
        <end position="378"/>
    </location>
</feature>
<evidence type="ECO:0000259" key="9">
    <source>
        <dbReference type="SMART" id="SM00160"/>
    </source>
</evidence>
<feature type="region of interest" description="Disordered" evidence="8">
    <location>
        <begin position="345"/>
        <end position="379"/>
    </location>
</feature>
<evidence type="ECO:0000256" key="7">
    <source>
        <dbReference type="ARBA" id="ARBA00023242"/>
    </source>
</evidence>
<keyword evidence="5" id="KW-0811">Translocation</keyword>
<feature type="domain" description="RanBD1" evidence="9">
    <location>
        <begin position="374"/>
        <end position="486"/>
    </location>
</feature>
<keyword evidence="4" id="KW-0653">Protein transport</keyword>
<name>A0AAJ7BTT1_CEPCN</name>
<comment type="subcellular location">
    <subcellularLocation>
        <location evidence="1">Nucleus</location>
        <location evidence="1">Nuclear pore complex</location>
    </subcellularLocation>
</comment>
<keyword evidence="10" id="KW-1185">Reference proteome</keyword>
<feature type="region of interest" description="Disordered" evidence="8">
    <location>
        <begin position="86"/>
        <end position="139"/>
    </location>
</feature>
<dbReference type="Pfam" id="PF08911">
    <property type="entry name" value="NUP50"/>
    <property type="match status" value="1"/>
</dbReference>
<feature type="compositionally biased region" description="Polar residues" evidence="8">
    <location>
        <begin position="1"/>
        <end position="10"/>
    </location>
</feature>
<gene>
    <name evidence="11" type="primary">LOC107266901</name>
</gene>
<keyword evidence="6" id="KW-0906">Nuclear pore complex</keyword>
<dbReference type="GO" id="GO:0051028">
    <property type="term" value="P:mRNA transport"/>
    <property type="evidence" value="ECO:0007669"/>
    <property type="project" value="UniProtKB-KW"/>
</dbReference>
<evidence type="ECO:0000256" key="6">
    <source>
        <dbReference type="ARBA" id="ARBA00023132"/>
    </source>
</evidence>
<dbReference type="RefSeq" id="XP_015593398.1">
    <property type="nucleotide sequence ID" value="XM_015737912.2"/>
</dbReference>
<evidence type="ECO:0000256" key="8">
    <source>
        <dbReference type="SAM" id="MobiDB-lite"/>
    </source>
</evidence>
<evidence type="ECO:0000313" key="11">
    <source>
        <dbReference type="RefSeq" id="XP_015593398.1"/>
    </source>
</evidence>
<dbReference type="GO" id="GO:0015031">
    <property type="term" value="P:protein transport"/>
    <property type="evidence" value="ECO:0007669"/>
    <property type="project" value="UniProtKB-KW"/>
</dbReference>
<dbReference type="InterPro" id="IPR000156">
    <property type="entry name" value="Ran_bind_dom"/>
</dbReference>
<dbReference type="CDD" id="cd13170">
    <property type="entry name" value="RanBD_NUP50"/>
    <property type="match status" value="1"/>
</dbReference>
<reference evidence="11" key="1">
    <citation type="submission" date="2025-08" db="UniProtKB">
        <authorList>
            <consortium name="RefSeq"/>
        </authorList>
    </citation>
    <scope>IDENTIFICATION</scope>
</reference>
<evidence type="ECO:0000256" key="5">
    <source>
        <dbReference type="ARBA" id="ARBA00023010"/>
    </source>
</evidence>
<feature type="compositionally biased region" description="Low complexity" evidence="8">
    <location>
        <begin position="86"/>
        <end position="117"/>
    </location>
</feature>
<dbReference type="InterPro" id="IPR011993">
    <property type="entry name" value="PH-like_dom_sf"/>
</dbReference>
<dbReference type="AlphaFoldDB" id="A0AAJ7BTT1"/>
<dbReference type="PANTHER" id="PTHR38697">
    <property type="entry name" value="NUCLEAR PORE COMPLEX PROTEIN SIMILAR TO S. CEREVISIAE NUP2 (EUROFUNG)"/>
    <property type="match status" value="1"/>
</dbReference>
<dbReference type="GeneID" id="107266901"/>
<dbReference type="GO" id="GO:0005643">
    <property type="term" value="C:nuclear pore"/>
    <property type="evidence" value="ECO:0007669"/>
    <property type="project" value="UniProtKB-SubCell"/>
</dbReference>
<feature type="compositionally biased region" description="Basic and acidic residues" evidence="8">
    <location>
        <begin position="11"/>
        <end position="20"/>
    </location>
</feature>
<evidence type="ECO:0000256" key="3">
    <source>
        <dbReference type="ARBA" id="ARBA00022816"/>
    </source>
</evidence>
<proteinExistence type="predicted"/>
<dbReference type="InterPro" id="IPR015007">
    <property type="entry name" value="NUP2/50/61"/>
</dbReference>
<feature type="compositionally biased region" description="Polar residues" evidence="8">
    <location>
        <begin position="204"/>
        <end position="228"/>
    </location>
</feature>
<dbReference type="PANTHER" id="PTHR38697:SF1">
    <property type="entry name" value="NUCLEAR PORE COMPLEX PROTEIN SIMILAR TO S. CEREVISIAE NUP2 (EUROFUNG)"/>
    <property type="match status" value="1"/>
</dbReference>
<feature type="compositionally biased region" description="Low complexity" evidence="8">
    <location>
        <begin position="318"/>
        <end position="327"/>
    </location>
</feature>
<accession>A0AAJ7BTT1</accession>
<feature type="compositionally biased region" description="Polar residues" evidence="8">
    <location>
        <begin position="118"/>
        <end position="139"/>
    </location>
</feature>
<dbReference type="KEGG" id="ccin:107266901"/>
<keyword evidence="3" id="KW-0509">mRNA transport</keyword>
<dbReference type="Proteomes" id="UP000694920">
    <property type="component" value="Unplaced"/>
</dbReference>
<evidence type="ECO:0000256" key="2">
    <source>
        <dbReference type="ARBA" id="ARBA00022448"/>
    </source>
</evidence>
<evidence type="ECO:0000313" key="10">
    <source>
        <dbReference type="Proteomes" id="UP000694920"/>
    </source>
</evidence>
<sequence length="488" mass="53105">MASKRSATSELNHDNWNHEDVPEEAGTFLKAADDILEKRVIKAARRRIPNSGDGATKSAFGAFTGFKTASTASSSSPFSFLANVKSSTTTNPVTNSNTTTNANTPNNGATTTTENGTQKLNTESAPTLSKTSVQSSTVSDTNKKQDEIFKKSSDYYAKLKGLNESVSQWIKTHVDSNPFCILSPIFRDYEKYLKEIEAKHGSDVSKNTLSAQGKKQESFNNDNTTAKQTSTSTPEKKSETSIFANSNTISASSSSGEWKPEKSIFGNMNSSKLIFGNAEQKSEGKSLFGNVSTDKNPFFNKSEEKKDDSSTKSDAKPTFSFGQSSSASTATAGFSFGSAKPFSFAAQVSKPQDSEEKPENEDKEEEDEPPKPDFKPVTEEGAVYEQRCKVFVKKESSFSDRGVGTLFLKPTPSGKTQLIVRAETSLGNLLLNTLLTASIPIQRMNKNTVMLACLPMPDSQPPPTPILLRVKTEEDADLLLETLNKHKK</sequence>
<feature type="compositionally biased region" description="Basic and acidic residues" evidence="8">
    <location>
        <begin position="301"/>
        <end position="315"/>
    </location>
</feature>
<dbReference type="SMART" id="SM00160">
    <property type="entry name" value="RanBD"/>
    <property type="match status" value="1"/>
</dbReference>
<feature type="region of interest" description="Disordered" evidence="8">
    <location>
        <begin position="1"/>
        <end position="24"/>
    </location>
</feature>
<feature type="region of interest" description="Disordered" evidence="8">
    <location>
        <begin position="283"/>
        <end position="327"/>
    </location>
</feature>
<dbReference type="SUPFAM" id="SSF50729">
    <property type="entry name" value="PH domain-like"/>
    <property type="match status" value="1"/>
</dbReference>
<dbReference type="Pfam" id="PF00638">
    <property type="entry name" value="Ran_BP1"/>
    <property type="match status" value="1"/>
</dbReference>
<dbReference type="InterPro" id="IPR053074">
    <property type="entry name" value="NPC_Nucleoporin"/>
</dbReference>
<keyword evidence="2" id="KW-0813">Transport</keyword>
<keyword evidence="7" id="KW-0539">Nucleus</keyword>
<protein>
    <submittedName>
        <fullName evidence="11">Nuclear pore complex protein Nup50</fullName>
    </submittedName>
</protein>
<dbReference type="Gene3D" id="2.30.29.30">
    <property type="entry name" value="Pleckstrin-homology domain (PH domain)/Phosphotyrosine-binding domain (PTB)"/>
    <property type="match status" value="1"/>
</dbReference>